<accession>A0A9R1WT16</accession>
<dbReference type="GO" id="GO:0046983">
    <property type="term" value="F:protein dimerization activity"/>
    <property type="evidence" value="ECO:0007669"/>
    <property type="project" value="InterPro"/>
</dbReference>
<keyword evidence="3" id="KW-1185">Reference proteome</keyword>
<organism evidence="2 3">
    <name type="scientific">Lactuca sativa</name>
    <name type="common">Garden lettuce</name>
    <dbReference type="NCBI Taxonomy" id="4236"/>
    <lineage>
        <taxon>Eukaryota</taxon>
        <taxon>Viridiplantae</taxon>
        <taxon>Streptophyta</taxon>
        <taxon>Embryophyta</taxon>
        <taxon>Tracheophyta</taxon>
        <taxon>Spermatophyta</taxon>
        <taxon>Magnoliopsida</taxon>
        <taxon>eudicotyledons</taxon>
        <taxon>Gunneridae</taxon>
        <taxon>Pentapetalae</taxon>
        <taxon>asterids</taxon>
        <taxon>campanulids</taxon>
        <taxon>Asterales</taxon>
        <taxon>Asteraceae</taxon>
        <taxon>Cichorioideae</taxon>
        <taxon>Cichorieae</taxon>
        <taxon>Lactucinae</taxon>
        <taxon>Lactuca</taxon>
    </lineage>
</organism>
<evidence type="ECO:0000313" key="2">
    <source>
        <dbReference type="EMBL" id="KAJ0227558.1"/>
    </source>
</evidence>
<dbReference type="Proteomes" id="UP000235145">
    <property type="component" value="Unassembled WGS sequence"/>
</dbReference>
<dbReference type="SUPFAM" id="SSF53098">
    <property type="entry name" value="Ribonuclease H-like"/>
    <property type="match status" value="1"/>
</dbReference>
<dbReference type="AlphaFoldDB" id="A0A9R1WT16"/>
<evidence type="ECO:0000313" key="3">
    <source>
        <dbReference type="Proteomes" id="UP000235145"/>
    </source>
</evidence>
<reference evidence="2 3" key="1">
    <citation type="journal article" date="2017" name="Nat. Commun.">
        <title>Genome assembly with in vitro proximity ligation data and whole-genome triplication in lettuce.</title>
        <authorList>
            <person name="Reyes-Chin-Wo S."/>
            <person name="Wang Z."/>
            <person name="Yang X."/>
            <person name="Kozik A."/>
            <person name="Arikit S."/>
            <person name="Song C."/>
            <person name="Xia L."/>
            <person name="Froenicke L."/>
            <person name="Lavelle D.O."/>
            <person name="Truco M.J."/>
            <person name="Xia R."/>
            <person name="Zhu S."/>
            <person name="Xu C."/>
            <person name="Xu H."/>
            <person name="Xu X."/>
            <person name="Cox K."/>
            <person name="Korf I."/>
            <person name="Meyers B.C."/>
            <person name="Michelmore R.W."/>
        </authorList>
    </citation>
    <scope>NUCLEOTIDE SEQUENCE [LARGE SCALE GENOMIC DNA]</scope>
    <source>
        <strain evidence="3">cv. Salinas</strain>
        <tissue evidence="2">Seedlings</tissue>
    </source>
</reference>
<sequence>MLEMIGSKDETLSKSEIEFKAYEMLYEVERKIEKFVKTYLEKYDMGGSSQQQSSQQVVDRDDDNEFLATSLIVEPMVTNNKSFDILSWWKLNGLRFPIVARMAKDILGIQISTIASESAFSTSRRVLTDYRANLSNVIVEALLCTQDWVIKSRKPIIDNVDDILNDDEVAMEIEDALHNDKTMGKMEK</sequence>
<name>A0A9R1WT16_LACSA</name>
<proteinExistence type="predicted"/>
<gene>
    <name evidence="2" type="ORF">LSAT_V11C100023780</name>
</gene>
<protein>
    <recommendedName>
        <fullName evidence="1">HAT C-terminal dimerisation domain-containing protein</fullName>
    </recommendedName>
</protein>
<dbReference type="Pfam" id="PF05699">
    <property type="entry name" value="Dimer_Tnp_hAT"/>
    <property type="match status" value="1"/>
</dbReference>
<dbReference type="InterPro" id="IPR012337">
    <property type="entry name" value="RNaseH-like_sf"/>
</dbReference>
<feature type="domain" description="HAT C-terminal dimerisation" evidence="1">
    <location>
        <begin position="70"/>
        <end position="149"/>
    </location>
</feature>
<dbReference type="PANTHER" id="PTHR23272">
    <property type="entry name" value="BED FINGER-RELATED"/>
    <property type="match status" value="1"/>
</dbReference>
<dbReference type="EMBL" id="NBSK02000001">
    <property type="protein sequence ID" value="KAJ0227558.1"/>
    <property type="molecule type" value="Genomic_DNA"/>
</dbReference>
<dbReference type="PANTHER" id="PTHR23272:SF190">
    <property type="entry name" value="ZINC FINGER, BED-TYPE-RELATED"/>
    <property type="match status" value="1"/>
</dbReference>
<comment type="caution">
    <text evidence="2">The sequence shown here is derived from an EMBL/GenBank/DDBJ whole genome shotgun (WGS) entry which is preliminary data.</text>
</comment>
<evidence type="ECO:0000259" key="1">
    <source>
        <dbReference type="Pfam" id="PF05699"/>
    </source>
</evidence>
<dbReference type="InterPro" id="IPR008906">
    <property type="entry name" value="HATC_C_dom"/>
</dbReference>